<evidence type="ECO:0000313" key="6">
    <source>
        <dbReference type="EMBL" id="CAH3178643.1"/>
    </source>
</evidence>
<protein>
    <recommendedName>
        <fullName evidence="5">Alpha-type protein kinase domain-containing protein</fullName>
    </recommendedName>
</protein>
<proteinExistence type="predicted"/>
<evidence type="ECO:0000256" key="1">
    <source>
        <dbReference type="ARBA" id="ARBA00022527"/>
    </source>
</evidence>
<feature type="region of interest" description="Disordered" evidence="4">
    <location>
        <begin position="100"/>
        <end position="121"/>
    </location>
</feature>
<evidence type="ECO:0000313" key="7">
    <source>
        <dbReference type="Proteomes" id="UP001159427"/>
    </source>
</evidence>
<gene>
    <name evidence="6" type="ORF">PEVE_00011881</name>
</gene>
<feature type="domain" description="Alpha-type protein kinase" evidence="5">
    <location>
        <begin position="181"/>
        <end position="376"/>
    </location>
</feature>
<dbReference type="PROSITE" id="PS51158">
    <property type="entry name" value="ALPHA_KINASE"/>
    <property type="match status" value="1"/>
</dbReference>
<keyword evidence="3" id="KW-0418">Kinase</keyword>
<evidence type="ECO:0000256" key="2">
    <source>
        <dbReference type="ARBA" id="ARBA00022679"/>
    </source>
</evidence>
<evidence type="ECO:0000259" key="5">
    <source>
        <dbReference type="PROSITE" id="PS51158"/>
    </source>
</evidence>
<keyword evidence="1" id="KW-0723">Serine/threonine-protein kinase</keyword>
<reference evidence="6 7" key="1">
    <citation type="submission" date="2022-05" db="EMBL/GenBank/DDBJ databases">
        <authorList>
            <consortium name="Genoscope - CEA"/>
            <person name="William W."/>
        </authorList>
    </citation>
    <scope>NUCLEOTIDE SEQUENCE [LARGE SCALE GENOMIC DNA]</scope>
</reference>
<evidence type="ECO:0000256" key="3">
    <source>
        <dbReference type="ARBA" id="ARBA00022777"/>
    </source>
</evidence>
<name>A0ABN8RI94_9CNID</name>
<comment type="caution">
    <text evidence="6">The sequence shown here is derived from an EMBL/GenBank/DDBJ whole genome shotgun (WGS) entry which is preliminary data.</text>
</comment>
<dbReference type="EMBL" id="CALNXI010001868">
    <property type="protein sequence ID" value="CAH3178643.1"/>
    <property type="molecule type" value="Genomic_DNA"/>
</dbReference>
<evidence type="ECO:0000256" key="4">
    <source>
        <dbReference type="SAM" id="MobiDB-lite"/>
    </source>
</evidence>
<dbReference type="Proteomes" id="UP001159427">
    <property type="component" value="Unassembled WGS sequence"/>
</dbReference>
<sequence>MKEKRNAGKEKKAKGKVAAALPDDTITVQRLSAEVTGELQKYSRIGARNIKSACMKHFGIPEDGILCCDVLAGERGPSCFSVKQIPDFKVIHVRFIERSDGEGEPETKRSRPVARSSPVRAPLPRRATAGVEIVSTSHPCGIRPEKVSPESRFIPKSLSVVDMLKLGNQIKRTTTAIEIYNFDFQAMAWSASPVLVDFNVEETAFGAGEYSYTTWVVKHYLDKSLEDMRTLGQTPEQHTKKSVQLHYLARNFAAQLHTDLEKEDNLILFGDTLSYNKVMLGYIRNRDEYVTVEEFVSGTFDKYINNDGTICGKNKNLTEKAECLAHYSYEKSKKEIMSDNEGKLFCAGNLNSHAIDKFVELYKCNSFCQLLDLSVLR</sequence>
<keyword evidence="2" id="KW-0808">Transferase</keyword>
<accession>A0ABN8RI94</accession>
<dbReference type="SUPFAM" id="SSF56112">
    <property type="entry name" value="Protein kinase-like (PK-like)"/>
    <property type="match status" value="1"/>
</dbReference>
<organism evidence="6 7">
    <name type="scientific">Porites evermanni</name>
    <dbReference type="NCBI Taxonomy" id="104178"/>
    <lineage>
        <taxon>Eukaryota</taxon>
        <taxon>Metazoa</taxon>
        <taxon>Cnidaria</taxon>
        <taxon>Anthozoa</taxon>
        <taxon>Hexacorallia</taxon>
        <taxon>Scleractinia</taxon>
        <taxon>Fungiina</taxon>
        <taxon>Poritidae</taxon>
        <taxon>Porites</taxon>
    </lineage>
</organism>
<dbReference type="InterPro" id="IPR011009">
    <property type="entry name" value="Kinase-like_dom_sf"/>
</dbReference>
<dbReference type="Gene3D" id="3.20.200.10">
    <property type="entry name" value="MHCK/EF2 kinase"/>
    <property type="match status" value="2"/>
</dbReference>
<feature type="compositionally biased region" description="Basic and acidic residues" evidence="4">
    <location>
        <begin position="100"/>
        <end position="109"/>
    </location>
</feature>
<keyword evidence="7" id="KW-1185">Reference proteome</keyword>
<dbReference type="Pfam" id="PF02816">
    <property type="entry name" value="Alpha_kinase"/>
    <property type="match status" value="1"/>
</dbReference>
<dbReference type="SMART" id="SM00811">
    <property type="entry name" value="Alpha_kinase"/>
    <property type="match status" value="1"/>
</dbReference>
<dbReference type="InterPro" id="IPR004166">
    <property type="entry name" value="a-kinase_dom"/>
</dbReference>